<sequence length="280" mass="31676">MARLTRMQRLVCDVVAICSGLHVKPNVSGISSISHAPTVIHSSSIVAFNPKLRRIRCVAHILNLSLQAFLLASSKEALVAALEAADGMTGDAMYGQFYESLNNAAEEESSQSNRRKCSSKKGKSSGPNYQRLANFAGWRQISALRKVHQLAVWLRTSSIHSDQWDIRVGLRLGIDNDIRWISWYQLLTNTLRKKVEIRQFFLDYGREIGDNILNVSDWEFIERAQQFLQPYAAATLLREGAGSNLSHKLMIMDALLHHYEKAKRLMIHTFFIVLTWAGSF</sequence>
<protein>
    <recommendedName>
        <fullName evidence="4">Transposase-like protein</fullName>
    </recommendedName>
</protein>
<dbReference type="SUPFAM" id="SSF53098">
    <property type="entry name" value="Ribonuclease H-like"/>
    <property type="match status" value="1"/>
</dbReference>
<feature type="compositionally biased region" description="Basic residues" evidence="1">
    <location>
        <begin position="113"/>
        <end position="123"/>
    </location>
</feature>
<evidence type="ECO:0008006" key="4">
    <source>
        <dbReference type="Google" id="ProtNLM"/>
    </source>
</evidence>
<gene>
    <name evidence="2" type="ORF">BB8028_0010g00570</name>
</gene>
<feature type="region of interest" description="Disordered" evidence="1">
    <location>
        <begin position="106"/>
        <end position="126"/>
    </location>
</feature>
<dbReference type="EMBL" id="JRHA01000010">
    <property type="protein sequence ID" value="PQK18068.1"/>
    <property type="molecule type" value="Genomic_DNA"/>
</dbReference>
<reference evidence="2 3" key="1">
    <citation type="submission" date="2016-07" db="EMBL/GenBank/DDBJ databases">
        <title>Comparative genomics of the entomopathogenic fungus Beauveria bassiana.</title>
        <authorList>
            <person name="Valero Jimenez C.A."/>
            <person name="Zwaan B.J."/>
            <person name="Van Kan J.A."/>
            <person name="Takken W."/>
            <person name="Debets A.J."/>
            <person name="Schoustra S.E."/>
            <person name="Koenraadt C.J."/>
        </authorList>
    </citation>
    <scope>NUCLEOTIDE SEQUENCE [LARGE SCALE GENOMIC DNA]</scope>
    <source>
        <strain evidence="2 3">ARSEF 8028</strain>
    </source>
</reference>
<accession>A0A2S7YPK2</accession>
<proteinExistence type="predicted"/>
<evidence type="ECO:0000256" key="1">
    <source>
        <dbReference type="SAM" id="MobiDB-lite"/>
    </source>
</evidence>
<name>A0A2S7YPK2_BEABA</name>
<organism evidence="2 3">
    <name type="scientific">Beauveria bassiana</name>
    <name type="common">White muscardine disease fungus</name>
    <name type="synonym">Tritirachium shiotae</name>
    <dbReference type="NCBI Taxonomy" id="176275"/>
    <lineage>
        <taxon>Eukaryota</taxon>
        <taxon>Fungi</taxon>
        <taxon>Dikarya</taxon>
        <taxon>Ascomycota</taxon>
        <taxon>Pezizomycotina</taxon>
        <taxon>Sordariomycetes</taxon>
        <taxon>Hypocreomycetidae</taxon>
        <taxon>Hypocreales</taxon>
        <taxon>Cordycipitaceae</taxon>
        <taxon>Beauveria</taxon>
    </lineage>
</organism>
<dbReference type="Proteomes" id="UP000237441">
    <property type="component" value="Unassembled WGS sequence"/>
</dbReference>
<dbReference type="AlphaFoldDB" id="A0A2S7YPK2"/>
<evidence type="ECO:0000313" key="3">
    <source>
        <dbReference type="Proteomes" id="UP000237441"/>
    </source>
</evidence>
<evidence type="ECO:0000313" key="2">
    <source>
        <dbReference type="EMBL" id="PQK18068.1"/>
    </source>
</evidence>
<comment type="caution">
    <text evidence="2">The sequence shown here is derived from an EMBL/GenBank/DDBJ whole genome shotgun (WGS) entry which is preliminary data.</text>
</comment>
<dbReference type="OrthoDB" id="4867758at2759"/>
<dbReference type="InterPro" id="IPR012337">
    <property type="entry name" value="RNaseH-like_sf"/>
</dbReference>